<proteinExistence type="predicted"/>
<dbReference type="SUPFAM" id="SSF51445">
    <property type="entry name" value="(Trans)glycosidases"/>
    <property type="match status" value="1"/>
</dbReference>
<dbReference type="InterPro" id="IPR017853">
    <property type="entry name" value="GH"/>
</dbReference>
<organism evidence="1 2">
    <name type="scientific">Epilithonimonas zeae</name>
    <dbReference type="NCBI Taxonomy" id="1416779"/>
    <lineage>
        <taxon>Bacteria</taxon>
        <taxon>Pseudomonadati</taxon>
        <taxon>Bacteroidota</taxon>
        <taxon>Flavobacteriia</taxon>
        <taxon>Flavobacteriales</taxon>
        <taxon>Weeksellaceae</taxon>
        <taxon>Chryseobacterium group</taxon>
        <taxon>Epilithonimonas</taxon>
    </lineage>
</organism>
<reference evidence="2" key="1">
    <citation type="submission" date="2016-11" db="EMBL/GenBank/DDBJ databases">
        <authorList>
            <person name="Varghese N."/>
            <person name="Submissions S."/>
        </authorList>
    </citation>
    <scope>NUCLEOTIDE SEQUENCE [LARGE SCALE GENOMIC DNA]</scope>
    <source>
        <strain evidence="2">DSM 27623</strain>
    </source>
</reference>
<evidence type="ECO:0000313" key="1">
    <source>
        <dbReference type="EMBL" id="SIO18303.1"/>
    </source>
</evidence>
<dbReference type="EMBL" id="FSRK01000001">
    <property type="protein sequence ID" value="SIO18303.1"/>
    <property type="molecule type" value="Genomic_DNA"/>
</dbReference>
<name>A0A1N6HEY3_9FLAO</name>
<evidence type="ECO:0008006" key="3">
    <source>
        <dbReference type="Google" id="ProtNLM"/>
    </source>
</evidence>
<dbReference type="PROSITE" id="PS51257">
    <property type="entry name" value="PROKAR_LIPOPROTEIN"/>
    <property type="match status" value="1"/>
</dbReference>
<sequence>MILFRKIFLFLIFNQLVFVSCQSKKEKASIDIDLSVKPSNINSMSGFLHYQDIKTLDSDIKKLKPKYWRIGWSFNSMEEIDYMRKNNITPIMVVSDKYGYPYETHKKWEDPLKTDKLVVLLKNMYQQMGNSVIYDIWNESSFEEKEFFSIFKKAHDIIRSQPGGDKALISGPSYDKYDPKQIDRFLQFCLDNNVRLDVMSWHEWRYGDKEFQDIKKDIAELKVILSNRYAKVGVKKIILNEVVFADIQFNPTEILQTLKSLEESGIDGACKACWEESNGVSNCNNNSMDGILDQKGKPRSAWWAYKLYNLSLQNRVRAHSDESNLIPFVSYDDKNIHLIVANNSKYNINQVRISAKNLLKNKDLKKYKNFNLKVYQIPNTGENVLLEPKLLSSKQMKLTNNQLIYNLTDTGSKTLYYLVLSGK</sequence>
<keyword evidence="2" id="KW-1185">Reference proteome</keyword>
<gene>
    <name evidence="1" type="ORF">SAMN05444409_2423</name>
</gene>
<accession>A0A1N6HEY3</accession>
<protein>
    <recommendedName>
        <fullName evidence="3">Beta-xylosidase</fullName>
    </recommendedName>
</protein>
<evidence type="ECO:0000313" key="2">
    <source>
        <dbReference type="Proteomes" id="UP000185207"/>
    </source>
</evidence>
<dbReference type="Proteomes" id="UP000185207">
    <property type="component" value="Unassembled WGS sequence"/>
</dbReference>
<dbReference type="STRING" id="1416779.SAMN05444409_2423"/>
<dbReference type="Gene3D" id="3.20.20.80">
    <property type="entry name" value="Glycosidases"/>
    <property type="match status" value="1"/>
</dbReference>
<dbReference type="AlphaFoldDB" id="A0A1N6HEY3"/>